<dbReference type="PANTHER" id="PTHR23409:SF18">
    <property type="entry name" value="RIBONUCLEOSIDE-DIPHOSPHATE REDUCTASE SUBUNIT M2"/>
    <property type="match status" value="1"/>
</dbReference>
<dbReference type="OrthoDB" id="10248373at2759"/>
<dbReference type="PANTHER" id="PTHR23409">
    <property type="entry name" value="RIBONUCLEOSIDE-DIPHOSPHATE REDUCTASE SMALL CHAIN"/>
    <property type="match status" value="1"/>
</dbReference>
<comment type="similarity">
    <text evidence="1">Belongs to the ribonucleoside diphosphate reductase small chain family.</text>
</comment>
<protein>
    <submittedName>
        <fullName evidence="2">Uncharacterized protein</fullName>
    </submittedName>
</protein>
<dbReference type="EMBL" id="DS480383">
    <property type="protein sequence ID" value="EDO19013.1"/>
    <property type="molecule type" value="Genomic_DNA"/>
</dbReference>
<evidence type="ECO:0000313" key="2">
    <source>
        <dbReference type="EMBL" id="EDO19013.1"/>
    </source>
</evidence>
<dbReference type="STRING" id="436907.A7TFJ9"/>
<dbReference type="InParanoid" id="A7TFJ9"/>
<dbReference type="InterPro" id="IPR012348">
    <property type="entry name" value="RNR-like"/>
</dbReference>
<reference evidence="2 3" key="1">
    <citation type="journal article" date="2007" name="Proc. Natl. Acad. Sci. U.S.A.">
        <title>Independent sorting-out of thousands of duplicated gene pairs in two yeast species descended from a whole-genome duplication.</title>
        <authorList>
            <person name="Scannell D.R."/>
            <person name="Frank A.C."/>
            <person name="Conant G.C."/>
            <person name="Byrne K.P."/>
            <person name="Woolfit M."/>
            <person name="Wolfe K.H."/>
        </authorList>
    </citation>
    <scope>NUCLEOTIDE SEQUENCE [LARGE SCALE GENOMIC DNA]</scope>
    <source>
        <strain evidence="3">ATCC 22028 / DSM 70294 / BCRC 21397 / CBS 2163 / NBRC 10782 / NRRL Y-8283 / UCD 57-17</strain>
    </source>
</reference>
<sequence length="351" mass="40698">MYEGLSEFLEEHKTRRHELKELQKDESILTENKRRFVLFPIKYHEIYDAYKKREALFWTAEELDFSKDIQNWNDDKITKDEKEYFIRLLALFASNDMDRENLTEHLSAECQTPEAKCFYGFQIMVDNIHQEVYGILIDSLVKDDEKRTSMFEEIKDLTNIKEKIEYAKSWFENEDNLFGEKLIAEAAVLGIFSLSAYVSVLSFQKGGLIPGFVTGVDNMLRDRGLHVDFCCLMYAHLKNQIDSEIVQKIIVDAVEIEKKSLLKALPIIKVNLKIDEMNQFIEYVADSILVAFGNEKHYNATNPYEFMENVVLPGNTNSLAKTIADAQKASEFAKTSKPDAETTTFSFNEDF</sequence>
<dbReference type="eggNOG" id="KOG1567">
    <property type="taxonomic scope" value="Eukaryota"/>
</dbReference>
<name>A7TFJ9_VANPO</name>
<dbReference type="InterPro" id="IPR000358">
    <property type="entry name" value="RNR_small_fam"/>
</dbReference>
<dbReference type="SUPFAM" id="SSF47240">
    <property type="entry name" value="Ferritin-like"/>
    <property type="match status" value="1"/>
</dbReference>
<dbReference type="RefSeq" id="XP_001646871.1">
    <property type="nucleotide sequence ID" value="XM_001646821.1"/>
</dbReference>
<dbReference type="PhylomeDB" id="A7TFJ9"/>
<evidence type="ECO:0000313" key="3">
    <source>
        <dbReference type="Proteomes" id="UP000000267"/>
    </source>
</evidence>
<dbReference type="AlphaFoldDB" id="A7TFJ9"/>
<dbReference type="Proteomes" id="UP000000267">
    <property type="component" value="Unassembled WGS sequence"/>
</dbReference>
<gene>
    <name evidence="2" type="ORF">Kpol_2002p84</name>
</gene>
<keyword evidence="3" id="KW-1185">Reference proteome</keyword>
<organism evidence="3">
    <name type="scientific">Vanderwaltozyma polyspora (strain ATCC 22028 / DSM 70294 / BCRC 21397 / CBS 2163 / NBRC 10782 / NRRL Y-8283 / UCD 57-17)</name>
    <name type="common">Kluyveromyces polysporus</name>
    <dbReference type="NCBI Taxonomy" id="436907"/>
    <lineage>
        <taxon>Eukaryota</taxon>
        <taxon>Fungi</taxon>
        <taxon>Dikarya</taxon>
        <taxon>Ascomycota</taxon>
        <taxon>Saccharomycotina</taxon>
        <taxon>Saccharomycetes</taxon>
        <taxon>Saccharomycetales</taxon>
        <taxon>Saccharomycetaceae</taxon>
        <taxon>Vanderwaltozyma</taxon>
    </lineage>
</organism>
<dbReference type="GO" id="GO:0009263">
    <property type="term" value="P:deoxyribonucleotide biosynthetic process"/>
    <property type="evidence" value="ECO:0007669"/>
    <property type="project" value="InterPro"/>
</dbReference>
<dbReference type="InterPro" id="IPR033909">
    <property type="entry name" value="RNR_small"/>
</dbReference>
<dbReference type="GeneID" id="5547339"/>
<proteinExistence type="inferred from homology"/>
<evidence type="ECO:0000256" key="1">
    <source>
        <dbReference type="ARBA" id="ARBA00009303"/>
    </source>
</evidence>
<dbReference type="Gene3D" id="1.10.620.20">
    <property type="entry name" value="Ribonucleotide Reductase, subunit A"/>
    <property type="match status" value="1"/>
</dbReference>
<dbReference type="CDD" id="cd01049">
    <property type="entry name" value="RNRR2"/>
    <property type="match status" value="1"/>
</dbReference>
<dbReference type="OMA" id="MMENIYD"/>
<dbReference type="GO" id="GO:0016491">
    <property type="term" value="F:oxidoreductase activity"/>
    <property type="evidence" value="ECO:0007669"/>
    <property type="project" value="InterPro"/>
</dbReference>
<dbReference type="KEGG" id="vpo:Kpol_2002p84"/>
<dbReference type="InterPro" id="IPR009078">
    <property type="entry name" value="Ferritin-like_SF"/>
</dbReference>
<dbReference type="HOGENOM" id="CLU_035339_0_1_1"/>
<accession>A7TFJ9</accession>
<dbReference type="Pfam" id="PF00268">
    <property type="entry name" value="Ribonuc_red_sm"/>
    <property type="match status" value="1"/>
</dbReference>